<comment type="caution">
    <text evidence="2">The sequence shown here is derived from an EMBL/GenBank/DDBJ whole genome shotgun (WGS) entry which is preliminary data.</text>
</comment>
<organism evidence="2 3">
    <name type="scientific">Nonomuraea roseoviolacea subsp. carminata</name>
    <dbReference type="NCBI Taxonomy" id="160689"/>
    <lineage>
        <taxon>Bacteria</taxon>
        <taxon>Bacillati</taxon>
        <taxon>Actinomycetota</taxon>
        <taxon>Actinomycetes</taxon>
        <taxon>Streptosporangiales</taxon>
        <taxon>Streptosporangiaceae</taxon>
        <taxon>Nonomuraea</taxon>
    </lineage>
</organism>
<dbReference type="SUPFAM" id="SSF52540">
    <property type="entry name" value="P-loop containing nucleoside triphosphate hydrolases"/>
    <property type="match status" value="2"/>
</dbReference>
<evidence type="ECO:0000313" key="2">
    <source>
        <dbReference type="EMBL" id="MCP2348134.1"/>
    </source>
</evidence>
<dbReference type="Gene3D" id="3.40.50.300">
    <property type="entry name" value="P-loop containing nucleotide triphosphate hydrolases"/>
    <property type="match status" value="2"/>
</dbReference>
<feature type="domain" description="Helicase/UvrB N-terminal" evidence="1">
    <location>
        <begin position="3"/>
        <end position="189"/>
    </location>
</feature>
<dbReference type="Proteomes" id="UP001320766">
    <property type="component" value="Unassembled WGS sequence"/>
</dbReference>
<sequence>MKFTLKDYQADAVAEVLSNLADARDFYHRTKPRVSSFALTATTGAGKTVMAAAVIEALFNGNDELDFAPDPTAVVLWFSDDPSLNEQTRFRLLQASDQIGYPNLIVVEHPFQAEKFKPGKVYFLNTSKLSKTSLLTRGHRDEENHFPGMALDSGPDLRTYTIWETIANTIEDPNLTLYMVLDEAHRGMGISKSAKDKPTIVKRLINGHADIPPVPVVWGISATVERFEVAMKTAEVSSSRMTLPRVGVDPKRVQESGLLKDDIVLDFPNESGVFDTVLLRRATRKIRESTEAWAEYNAEQEDAHPVVPLMVLQSPNTPDPKMLCQALDVIFAEWPELPSDAVANVFGERSTQQYGPWNVPYIAPERVQDARHIRILLAKDAISTGWDCPRAEVMVSFRPAKDATHITQLLGRMVRTPLARRIPGNEKLNSVECILPFFDRTTATEVIDALMSASEDLPEPDDERRVLIGAEEMLPNPSISEAVWEALEAIPSQSVPKKAAKPIKRLTALAQALSRDGLLADAGKQAHGHLHGVLDGFAARFKSAMEDAYNDVLTMEGGTVTGHRLSGERENLAFSEQADDRAIQDSYRAAGRVLTPDVSRTYVDHLAPEDDGADDDGLRDAYIKVAAVAKVPGVREHLDEAADQLAQKWLDAHRVQIKALSDERQQVYNEIRAMSTSPQRIGITRPVNRLEETKKLDKDGNEVAIETRLKHLLSDAAGMFPIGSLNGWERDVLDAEMARPGTLAWYRNPGRASQDSLGVAYRDAGDTWRSVRPDLMFFTEHDDAVKVSIIDPHGHHLADALPKLRGLADFVKAYGSEFHRVEAVAKIGDTLRVLDLTDELVREAVMKANSAKALYEGSTAQDYK</sequence>
<gene>
    <name evidence="2" type="ORF">HD595_004256</name>
</gene>
<accession>A0ABT1K2A4</accession>
<dbReference type="RefSeq" id="WP_253771613.1">
    <property type="nucleotide sequence ID" value="NZ_BAAAVE010000006.1"/>
</dbReference>
<reference evidence="2 3" key="1">
    <citation type="submission" date="2022-06" db="EMBL/GenBank/DDBJ databases">
        <title>Sequencing the genomes of 1000 actinobacteria strains.</title>
        <authorList>
            <person name="Klenk H.-P."/>
        </authorList>
    </citation>
    <scope>NUCLEOTIDE SEQUENCE [LARGE SCALE GENOMIC DNA]</scope>
    <source>
        <strain evidence="2 3">DSM 44170</strain>
    </source>
</reference>
<dbReference type="EMBL" id="JAMZEC010000001">
    <property type="protein sequence ID" value="MCP2348134.1"/>
    <property type="molecule type" value="Genomic_DNA"/>
</dbReference>
<dbReference type="InterPro" id="IPR006935">
    <property type="entry name" value="Helicase/UvrB_N"/>
</dbReference>
<dbReference type="PANTHER" id="PTHR47396">
    <property type="entry name" value="TYPE I RESTRICTION ENZYME ECOKI R PROTEIN"/>
    <property type="match status" value="1"/>
</dbReference>
<name>A0ABT1K2A4_9ACTN</name>
<dbReference type="InterPro" id="IPR050742">
    <property type="entry name" value="Helicase_Restrict-Modif_Enz"/>
</dbReference>
<protein>
    <recommendedName>
        <fullName evidence="1">Helicase/UvrB N-terminal domain-containing protein</fullName>
    </recommendedName>
</protein>
<evidence type="ECO:0000313" key="3">
    <source>
        <dbReference type="Proteomes" id="UP001320766"/>
    </source>
</evidence>
<keyword evidence="3" id="KW-1185">Reference proteome</keyword>
<dbReference type="PANTHER" id="PTHR47396:SF1">
    <property type="entry name" value="ATP-DEPENDENT HELICASE IRC3-RELATED"/>
    <property type="match status" value="1"/>
</dbReference>
<dbReference type="CDD" id="cd18785">
    <property type="entry name" value="SF2_C"/>
    <property type="match status" value="1"/>
</dbReference>
<dbReference type="InterPro" id="IPR027417">
    <property type="entry name" value="P-loop_NTPase"/>
</dbReference>
<proteinExistence type="predicted"/>
<dbReference type="Pfam" id="PF04851">
    <property type="entry name" value="ResIII"/>
    <property type="match status" value="1"/>
</dbReference>
<evidence type="ECO:0000259" key="1">
    <source>
        <dbReference type="Pfam" id="PF04851"/>
    </source>
</evidence>